<organism evidence="2 3">
    <name type="scientific">Anaerovibrio slackiae</name>
    <dbReference type="NCBI Taxonomy" id="2652309"/>
    <lineage>
        <taxon>Bacteria</taxon>
        <taxon>Bacillati</taxon>
        <taxon>Bacillota</taxon>
        <taxon>Negativicutes</taxon>
        <taxon>Selenomonadales</taxon>
        <taxon>Selenomonadaceae</taxon>
        <taxon>Anaerovibrio</taxon>
    </lineage>
</organism>
<feature type="region of interest" description="Disordered" evidence="1">
    <location>
        <begin position="1"/>
        <end position="34"/>
    </location>
</feature>
<protein>
    <submittedName>
        <fullName evidence="2">Uncharacterized protein</fullName>
    </submittedName>
</protein>
<dbReference type="AlphaFoldDB" id="A0A6I2UHY8"/>
<accession>A0A6I2UHY8</accession>
<keyword evidence="3" id="KW-1185">Reference proteome</keyword>
<dbReference type="EMBL" id="VUNR01000018">
    <property type="protein sequence ID" value="MSU09190.1"/>
    <property type="molecule type" value="Genomic_DNA"/>
</dbReference>
<reference evidence="2 3" key="1">
    <citation type="submission" date="2019-08" db="EMBL/GenBank/DDBJ databases">
        <title>In-depth cultivation of the pig gut microbiome towards novel bacterial diversity and tailored functional studies.</title>
        <authorList>
            <person name="Wylensek D."/>
            <person name="Hitch T.C.A."/>
            <person name="Clavel T."/>
        </authorList>
    </citation>
    <scope>NUCLEOTIDE SEQUENCE [LARGE SCALE GENOMIC DNA]</scope>
    <source>
        <strain evidence="2 3">WCA-693-APC-5D-A</strain>
    </source>
</reference>
<sequence>MSNMTENTWGGARAGSGRKLTAPEGVPRKQHQLRASDSEWELIRQLAAIVKKNPEKVKEFLAENAL</sequence>
<evidence type="ECO:0000313" key="2">
    <source>
        <dbReference type="EMBL" id="MSU09190.1"/>
    </source>
</evidence>
<evidence type="ECO:0000313" key="3">
    <source>
        <dbReference type="Proteomes" id="UP000433181"/>
    </source>
</evidence>
<comment type="caution">
    <text evidence="2">The sequence shown here is derived from an EMBL/GenBank/DDBJ whole genome shotgun (WGS) entry which is preliminary data.</text>
</comment>
<name>A0A6I2UHY8_9FIRM</name>
<gene>
    <name evidence="2" type="ORF">FYJ84_09355</name>
</gene>
<evidence type="ECO:0000256" key="1">
    <source>
        <dbReference type="SAM" id="MobiDB-lite"/>
    </source>
</evidence>
<dbReference type="Proteomes" id="UP000433181">
    <property type="component" value="Unassembled WGS sequence"/>
</dbReference>
<proteinExistence type="predicted"/>